<dbReference type="GO" id="GO:0008270">
    <property type="term" value="F:zinc ion binding"/>
    <property type="evidence" value="ECO:0007669"/>
    <property type="project" value="UniProtKB-KW"/>
</dbReference>
<evidence type="ECO:0000256" key="11">
    <source>
        <dbReference type="ARBA" id="ARBA00023015"/>
    </source>
</evidence>
<evidence type="ECO:0000256" key="12">
    <source>
        <dbReference type="ARBA" id="ARBA00023125"/>
    </source>
</evidence>
<dbReference type="Pfam" id="PF00176">
    <property type="entry name" value="SNF2-rel_dom"/>
    <property type="match status" value="1"/>
</dbReference>
<feature type="region of interest" description="Disordered" evidence="18">
    <location>
        <begin position="1"/>
        <end position="28"/>
    </location>
</feature>
<evidence type="ECO:0000256" key="8">
    <source>
        <dbReference type="ARBA" id="ARBA00022801"/>
    </source>
</evidence>
<sequence>DSSAVSEARNGDEIKNETKKSKDQKSSKDVCDEYGIEYFDMKFTDSDYVNLSTFKLFTQHARPILAQKYSKLATSKVMALMAAKWREFLEAKTTQLIIPSGTIGPNDSNDDDITNSDRMDVDDSKLLPPPTVSSSRSRRRKQTAQDEINPDDVEDTEVEPSQSSTRGRKSGANKRVPALKIKLSQKEQKEQQQQLAATNSDLLDTSVGDMDTSLKQPQAAAAAAAAAGLKKTNRTRKRKRRDDEDPSNESDAEFEAMLVQSEMEEEEQPKKKRVKKPPKPPKKIARLNRKPVQNNNQDTSLTTTTTTAITSTNGGITEQGGYETDHQDYCEVCQQGGEIILCDTCPKAYHLVCLDPELEQAPEGDWSCPICVKEGVPQRPKQQTIVTHHGKEEDDNHMEFCRVCRDGGELLCCDRCPSSYHMHCLIPPMTIIPEEDWFCPRCTIEPPRYVVKKVITWRWITHPDPSISTDTTTVTKTTTESDSSSTTTTIEQTSTTVETSDTPTDVQQRLIPTADPTLPPGSKKGPPKTREFFVKYDGYSYWSCEWIPELQLEVHQAPLWRCFEKKIRDTKQPQLTLDIEQEQEQEEDDEVARRYWNPKLDDRYYKHGVRPEWLVVHRIINHRKEKNGPMYYLVKWRDLGYEQATWEVEKDGEYTDLIADWQQHIDTYWKLRNGTVDEEKKKKKSTKGTKRTNKDYSEDTNRAFDANLESPDDGSSGKYPPPRKRYEKQPDFIEATGGNLHQYQLEGLNWLRFSWSQNTDVILADEMGLGKTIQTIAFLQALLKEGLSRGPFLISAPLATIINWEREFEFWAPDMYVVTYTGDKEARAVIRKHEFSFDEDAIRSGPRASRIRSGCKVKFHALLTSYELVSVDSATLSSVDWSVLVVDEAHRLKNNQSRFFRTLTDFSINYKVLLTGTPLQNNLEELYHLLNFLTPEKFSDMDGFLKEFSDLARDEQVKKLHDLLGSHMLRRLKADVLKNMPSKSEFIVRVELSPVQKKYYRAILTKNFDALNVKGGGGQVSLLNIVMELKKCSNHPYLLPAGHFDAPRAPNLAYEGNALIKACGKLDLLSKMLKKLKDQGHRVLIFSQMTRMLDILEDFLEFLGYKYERMDGKTGGMERQDAIDRFNAPGAEQFCFLLSTRSGGLGINLATADTVIIYDSDWNPHNDIQALSRAHRIGQQNKVMIYRFVTRNTVEERITQVAKKKMMLTHLIVRPGVGRGINMSKKELDDILRFGTEDLFKDDDEGVGGVSESGENTGQKIHYDDQTIEKLLDRSQEGIEEKEVGLNEYLSSFKVASYVTRDTNEDEEDEQEMFQRQQQLQQQIQASMDENQDSTFWEKLLRAHYEQDRENETHAYGKGKRSKRLVNYAVPTTDPDWNEPNSDQASDYDAPSAGGEEEDVDFDETPDRKRKTGRDRPLPPLLNKMGANIEVLGFNPRQRKAFLNAIMRFGIPPPDAFKSQWLVRDLRCKSEKEFRAYVSLFMKHLCESVPDNTDTFSDGVPREGLSRHHVLSRIGIMSLMRKKVQEFECVNGIWSMPELAPSDSSADLMDEFSSPAQVNGTKSSSKQLNKTESSTSLSSMVQTNDSTTNLQALESNEQTTTGGTAITTTNDNTNGGGNLIGESMSLSDLIMKRSDESKDEKEITETSDDVDDEKKNTTDKQSDEKQVPVATAANSTTSRNKSAQSNRNEKLKDYKFMFNIADGGFTELHSLWLNEQRALVNNHEHEIWHRRHDYWLLAGVVTHGYGRWQDIQTDMKYSIINEPFKMEMGKGNFLEMKNKFLARRFKLLEQALVIEEQLRRAAFLGLAMEQTNPALTLSQRFSEVECLAECHQHLSKESLAGNKPANAVLNKVLTQLEELLSDMKQEINKLPATLSRLPPVSQRLNMSERVILSRLPNGQQNQSTPAINNYPYSNYSNCIGPFALPALTNNKTGSGSTTAVISSSPSLNVPITSSSTITSSVSSPSTTTTTTTATTITPSASRGIKSNASNTTGVVHDLSLKTEKKGDVVIID</sequence>
<evidence type="ECO:0000256" key="6">
    <source>
        <dbReference type="ARBA" id="ARBA00022741"/>
    </source>
</evidence>
<dbReference type="SMART" id="SM00490">
    <property type="entry name" value="HELICc"/>
    <property type="match status" value="1"/>
</dbReference>
<dbReference type="InterPro" id="IPR016197">
    <property type="entry name" value="Chromo-like_dom_sf"/>
</dbReference>
<feature type="compositionally biased region" description="Basic and acidic residues" evidence="18">
    <location>
        <begin position="115"/>
        <end position="125"/>
    </location>
</feature>
<feature type="compositionally biased region" description="Basic and acidic residues" evidence="18">
    <location>
        <begin position="1630"/>
        <end position="1644"/>
    </location>
</feature>
<dbReference type="SUPFAM" id="SSF54160">
    <property type="entry name" value="Chromo domain-like"/>
    <property type="match status" value="2"/>
</dbReference>
<dbReference type="Gene3D" id="3.40.50.300">
    <property type="entry name" value="P-loop containing nucleotide triphosphate hydrolases"/>
    <property type="match status" value="1"/>
</dbReference>
<dbReference type="OrthoDB" id="5857104at2759"/>
<feature type="non-terminal residue" evidence="23">
    <location>
        <position position="1"/>
    </location>
</feature>
<keyword evidence="3" id="KW-0597">Phosphoprotein</keyword>
<feature type="compositionally biased region" description="Polar residues" evidence="18">
    <location>
        <begin position="1554"/>
        <end position="1598"/>
    </location>
</feature>
<dbReference type="CDD" id="cd18662">
    <property type="entry name" value="CD2_tandem_CHD3-4_like"/>
    <property type="match status" value="1"/>
</dbReference>
<dbReference type="EMBL" id="CAJOBC010000809">
    <property type="protein sequence ID" value="CAF3628188.1"/>
    <property type="molecule type" value="Genomic_DNA"/>
</dbReference>
<evidence type="ECO:0000256" key="7">
    <source>
        <dbReference type="ARBA" id="ARBA00022771"/>
    </source>
</evidence>
<feature type="compositionally biased region" description="Low complexity" evidence="18">
    <location>
        <begin position="1954"/>
        <end position="1981"/>
    </location>
</feature>
<dbReference type="Pfam" id="PF00271">
    <property type="entry name" value="Helicase_C"/>
    <property type="match status" value="1"/>
</dbReference>
<feature type="domain" description="Chromo" evidence="19">
    <location>
        <begin position="614"/>
        <end position="680"/>
    </location>
</feature>
<keyword evidence="9" id="KW-0862">Zinc</keyword>
<keyword evidence="13" id="KW-0804">Transcription</keyword>
<dbReference type="Proteomes" id="UP000663829">
    <property type="component" value="Unassembled WGS sequence"/>
</dbReference>
<feature type="region of interest" description="Disordered" evidence="18">
    <location>
        <begin position="679"/>
        <end position="726"/>
    </location>
</feature>
<evidence type="ECO:0000256" key="9">
    <source>
        <dbReference type="ARBA" id="ARBA00022833"/>
    </source>
</evidence>
<evidence type="ECO:0000259" key="19">
    <source>
        <dbReference type="PROSITE" id="PS50013"/>
    </source>
</evidence>
<protein>
    <recommendedName>
        <fullName evidence="26">Chromodomain-helicase-DNA-binding protein 4</fullName>
    </recommendedName>
</protein>
<feature type="compositionally biased region" description="Basic residues" evidence="18">
    <location>
        <begin position="270"/>
        <end position="289"/>
    </location>
</feature>
<evidence type="ECO:0000256" key="17">
    <source>
        <dbReference type="SAM" id="Coils"/>
    </source>
</evidence>
<feature type="compositionally biased region" description="Acidic residues" evidence="18">
    <location>
        <begin position="244"/>
        <end position="254"/>
    </location>
</feature>
<dbReference type="PANTHER" id="PTHR45623:SF17">
    <property type="entry name" value="CHROMODOMAIN-HELICASE-DNA-BINDING PROTEIN 3-RELATED"/>
    <property type="match status" value="1"/>
</dbReference>
<dbReference type="FunFam" id="3.30.40.10:FF:000001">
    <property type="entry name" value="chromodomain-helicase-DNA-binding protein 3 isoform X1"/>
    <property type="match status" value="1"/>
</dbReference>
<evidence type="ECO:0000256" key="18">
    <source>
        <dbReference type="SAM" id="MobiDB-lite"/>
    </source>
</evidence>
<feature type="domain" description="PHD-type" evidence="20">
    <location>
        <begin position="327"/>
        <end position="374"/>
    </location>
</feature>
<evidence type="ECO:0000256" key="3">
    <source>
        <dbReference type="ARBA" id="ARBA00022553"/>
    </source>
</evidence>
<feature type="domain" description="Helicase ATP-binding" evidence="21">
    <location>
        <begin position="752"/>
        <end position="936"/>
    </location>
</feature>
<dbReference type="PROSITE" id="PS50013">
    <property type="entry name" value="CHROMO_2"/>
    <property type="match status" value="1"/>
</dbReference>
<organism evidence="23 25">
    <name type="scientific">Didymodactylos carnosus</name>
    <dbReference type="NCBI Taxonomy" id="1234261"/>
    <lineage>
        <taxon>Eukaryota</taxon>
        <taxon>Metazoa</taxon>
        <taxon>Spiralia</taxon>
        <taxon>Gnathifera</taxon>
        <taxon>Rotifera</taxon>
        <taxon>Eurotatoria</taxon>
        <taxon>Bdelloidea</taxon>
        <taxon>Philodinida</taxon>
        <taxon>Philodinidae</taxon>
        <taxon>Didymodactylos</taxon>
    </lineage>
</organism>
<dbReference type="SMART" id="SM00487">
    <property type="entry name" value="DEXDc"/>
    <property type="match status" value="1"/>
</dbReference>
<evidence type="ECO:0008006" key="26">
    <source>
        <dbReference type="Google" id="ProtNLM"/>
    </source>
</evidence>
<evidence type="ECO:0000256" key="4">
    <source>
        <dbReference type="ARBA" id="ARBA00022723"/>
    </source>
</evidence>
<feature type="compositionally biased region" description="Polar residues" evidence="18">
    <location>
        <begin position="1672"/>
        <end position="1686"/>
    </location>
</feature>
<name>A0A813VCE0_9BILA</name>
<dbReference type="GO" id="GO:0042393">
    <property type="term" value="F:histone binding"/>
    <property type="evidence" value="ECO:0007669"/>
    <property type="project" value="TreeGrafter"/>
</dbReference>
<dbReference type="GO" id="GO:0005524">
    <property type="term" value="F:ATP binding"/>
    <property type="evidence" value="ECO:0007669"/>
    <property type="project" value="UniProtKB-KW"/>
</dbReference>
<feature type="coiled-coil region" evidence="17">
    <location>
        <begin position="1846"/>
        <end position="1873"/>
    </location>
</feature>
<feature type="region of interest" description="Disordered" evidence="18">
    <location>
        <begin position="1301"/>
        <end position="1331"/>
    </location>
</feature>
<dbReference type="InterPro" id="IPR011011">
    <property type="entry name" value="Znf_FYVE_PHD"/>
</dbReference>
<feature type="region of interest" description="Disordered" evidence="18">
    <location>
        <begin position="1370"/>
        <end position="1422"/>
    </location>
</feature>
<dbReference type="Pfam" id="PF08074">
    <property type="entry name" value="CHDCT2"/>
    <property type="match status" value="1"/>
</dbReference>
<dbReference type="InterPro" id="IPR038718">
    <property type="entry name" value="SNF2-like_sf"/>
</dbReference>
<dbReference type="Gene3D" id="2.40.50.40">
    <property type="match status" value="2"/>
</dbReference>
<comment type="caution">
    <text evidence="23">The sequence shown here is derived from an EMBL/GenBank/DDBJ whole genome shotgun (WGS) entry which is preliminary data.</text>
</comment>
<evidence type="ECO:0000256" key="15">
    <source>
        <dbReference type="ARBA" id="ARBA00049360"/>
    </source>
</evidence>
<feature type="region of interest" description="Disordered" evidence="18">
    <location>
        <begin position="215"/>
        <end position="303"/>
    </location>
</feature>
<evidence type="ECO:0000259" key="20">
    <source>
        <dbReference type="PROSITE" id="PS50016"/>
    </source>
</evidence>
<dbReference type="EMBL" id="CAJNOQ010000809">
    <property type="protein sequence ID" value="CAF0840824.1"/>
    <property type="molecule type" value="Genomic_DNA"/>
</dbReference>
<dbReference type="GO" id="GO:0003677">
    <property type="term" value="F:DNA binding"/>
    <property type="evidence" value="ECO:0007669"/>
    <property type="project" value="UniProtKB-KW"/>
</dbReference>
<evidence type="ECO:0000313" key="25">
    <source>
        <dbReference type="Proteomes" id="UP000663829"/>
    </source>
</evidence>
<evidence type="ECO:0000256" key="10">
    <source>
        <dbReference type="ARBA" id="ARBA00022840"/>
    </source>
</evidence>
<feature type="domain" description="Helicase C-terminal" evidence="22">
    <location>
        <begin position="1068"/>
        <end position="1229"/>
    </location>
</feature>
<dbReference type="SUPFAM" id="SSF52540">
    <property type="entry name" value="P-loop containing nucleoside triphosphate hydrolases"/>
    <property type="match status" value="2"/>
</dbReference>
<dbReference type="InterPro" id="IPR001650">
    <property type="entry name" value="Helicase_C-like"/>
</dbReference>
<keyword evidence="6" id="KW-0547">Nucleotide-binding</keyword>
<comment type="catalytic activity">
    <reaction evidence="15">
        <text>ATP + H2O = ADP + phosphate + H(+)</text>
        <dbReference type="Rhea" id="RHEA:13065"/>
        <dbReference type="ChEBI" id="CHEBI:15377"/>
        <dbReference type="ChEBI" id="CHEBI:15378"/>
        <dbReference type="ChEBI" id="CHEBI:30616"/>
        <dbReference type="ChEBI" id="CHEBI:43474"/>
        <dbReference type="ChEBI" id="CHEBI:456216"/>
    </reaction>
</comment>
<dbReference type="Pfam" id="PF08073">
    <property type="entry name" value="CHDNT"/>
    <property type="match status" value="1"/>
</dbReference>
<feature type="compositionally biased region" description="Acidic residues" evidence="18">
    <location>
        <begin position="148"/>
        <end position="158"/>
    </location>
</feature>
<dbReference type="InterPro" id="IPR019787">
    <property type="entry name" value="Znf_PHD-finger"/>
</dbReference>
<keyword evidence="7 16" id="KW-0863">Zinc-finger</keyword>
<dbReference type="InterPro" id="IPR049730">
    <property type="entry name" value="SNF2/RAD54-like_C"/>
</dbReference>
<feature type="compositionally biased region" description="Basic and acidic residues" evidence="18">
    <location>
        <begin position="692"/>
        <end position="702"/>
    </location>
</feature>
<feature type="region of interest" description="Disordered" evidence="18">
    <location>
        <begin position="1544"/>
        <end position="1686"/>
    </location>
</feature>
<keyword evidence="11" id="KW-0805">Transcription regulation</keyword>
<dbReference type="CDD" id="cd15531">
    <property type="entry name" value="PHD1_CHD_II"/>
    <property type="match status" value="1"/>
</dbReference>
<dbReference type="InterPro" id="IPR000953">
    <property type="entry name" value="Chromo/chromo_shadow_dom"/>
</dbReference>
<dbReference type="GO" id="GO:0140658">
    <property type="term" value="F:ATP-dependent chromatin remodeler activity"/>
    <property type="evidence" value="ECO:0007669"/>
    <property type="project" value="TreeGrafter"/>
</dbReference>
<dbReference type="PROSITE" id="PS51192">
    <property type="entry name" value="HELICASE_ATP_BIND_1"/>
    <property type="match status" value="1"/>
</dbReference>
<dbReference type="SMART" id="SM00298">
    <property type="entry name" value="CHROMO"/>
    <property type="match status" value="2"/>
</dbReference>
<dbReference type="FunFam" id="1.10.10.60:FF:000037">
    <property type="entry name" value="chromodomain-helicase-DNA-binding protein 3 isoform X1"/>
    <property type="match status" value="1"/>
</dbReference>
<keyword evidence="17" id="KW-0175">Coiled coil</keyword>
<evidence type="ECO:0000256" key="13">
    <source>
        <dbReference type="ARBA" id="ARBA00023163"/>
    </source>
</evidence>
<dbReference type="InterPro" id="IPR012957">
    <property type="entry name" value="CHD_C2"/>
</dbReference>
<dbReference type="InterPro" id="IPR012958">
    <property type="entry name" value="CHD_N"/>
</dbReference>
<evidence type="ECO:0000259" key="22">
    <source>
        <dbReference type="PROSITE" id="PS51194"/>
    </source>
</evidence>
<evidence type="ECO:0000256" key="5">
    <source>
        <dbReference type="ARBA" id="ARBA00022737"/>
    </source>
</evidence>
<evidence type="ECO:0000313" key="23">
    <source>
        <dbReference type="EMBL" id="CAF0840824.1"/>
    </source>
</evidence>
<dbReference type="Pfam" id="PF00628">
    <property type="entry name" value="PHD"/>
    <property type="match status" value="2"/>
</dbReference>
<feature type="compositionally biased region" description="Basic residues" evidence="18">
    <location>
        <begin position="231"/>
        <end position="240"/>
    </location>
</feature>
<keyword evidence="12" id="KW-0238">DNA-binding</keyword>
<dbReference type="InterPro" id="IPR027417">
    <property type="entry name" value="P-loop_NTPase"/>
</dbReference>
<dbReference type="CDD" id="cd15532">
    <property type="entry name" value="PHD2_CHD_II"/>
    <property type="match status" value="1"/>
</dbReference>
<reference evidence="23" key="1">
    <citation type="submission" date="2021-02" db="EMBL/GenBank/DDBJ databases">
        <authorList>
            <person name="Nowell W R."/>
        </authorList>
    </citation>
    <scope>NUCLEOTIDE SEQUENCE</scope>
</reference>
<dbReference type="GO" id="GO:0016887">
    <property type="term" value="F:ATP hydrolysis activity"/>
    <property type="evidence" value="ECO:0007669"/>
    <property type="project" value="TreeGrafter"/>
</dbReference>
<feature type="compositionally biased region" description="Basic and acidic residues" evidence="18">
    <location>
        <begin position="1652"/>
        <end position="1666"/>
    </location>
</feature>
<evidence type="ECO:0000256" key="1">
    <source>
        <dbReference type="ARBA" id="ARBA00004123"/>
    </source>
</evidence>
<dbReference type="InterPro" id="IPR019786">
    <property type="entry name" value="Zinc_finger_PHD-type_CS"/>
</dbReference>
<dbReference type="Pfam" id="PF00385">
    <property type="entry name" value="Chromo"/>
    <property type="match status" value="1"/>
</dbReference>
<evidence type="ECO:0000259" key="21">
    <source>
        <dbReference type="PROSITE" id="PS51192"/>
    </source>
</evidence>
<dbReference type="InterPro" id="IPR014001">
    <property type="entry name" value="Helicase_ATP-bd"/>
</dbReference>
<dbReference type="Pfam" id="PF06461">
    <property type="entry name" value="CHDII_SANT-like"/>
    <property type="match status" value="1"/>
</dbReference>
<dbReference type="Gene3D" id="1.10.10.60">
    <property type="entry name" value="Homeodomain-like"/>
    <property type="match status" value="1"/>
</dbReference>
<keyword evidence="25" id="KW-1185">Reference proteome</keyword>
<dbReference type="InterPro" id="IPR023780">
    <property type="entry name" value="Chromo_domain"/>
</dbReference>
<feature type="compositionally biased region" description="Basic and acidic residues" evidence="18">
    <location>
        <begin position="9"/>
        <end position="28"/>
    </location>
</feature>
<feature type="compositionally biased region" description="Basic residues" evidence="18">
    <location>
        <begin position="681"/>
        <end position="691"/>
    </location>
</feature>
<keyword evidence="8" id="KW-0378">Hydrolase</keyword>
<dbReference type="PROSITE" id="PS50016">
    <property type="entry name" value="ZF_PHD_2"/>
    <property type="match status" value="2"/>
</dbReference>
<dbReference type="SMART" id="SM00249">
    <property type="entry name" value="PHD"/>
    <property type="match status" value="2"/>
</dbReference>
<dbReference type="InterPro" id="IPR002464">
    <property type="entry name" value="DNA/RNA_helicase_DEAH_CS"/>
</dbReference>
<gene>
    <name evidence="23" type="ORF">GPM918_LOCUS5556</name>
    <name evidence="24" type="ORF">SRO942_LOCUS5556</name>
</gene>
<dbReference type="InterPro" id="IPR013083">
    <property type="entry name" value="Znf_RING/FYVE/PHD"/>
</dbReference>
<dbReference type="SUPFAM" id="SSF57903">
    <property type="entry name" value="FYVE/PHD zinc finger"/>
    <property type="match status" value="2"/>
</dbReference>
<evidence type="ECO:0000256" key="14">
    <source>
        <dbReference type="ARBA" id="ARBA00023242"/>
    </source>
</evidence>
<keyword evidence="4" id="KW-0479">Metal-binding</keyword>
<feature type="region of interest" description="Disordered" evidence="18">
    <location>
        <begin position="1954"/>
        <end position="1990"/>
    </location>
</feature>
<feature type="compositionally biased region" description="Acidic residues" evidence="18">
    <location>
        <begin position="1395"/>
        <end position="1404"/>
    </location>
</feature>
<feature type="region of interest" description="Disordered" evidence="18">
    <location>
        <begin position="468"/>
        <end position="506"/>
    </location>
</feature>
<evidence type="ECO:0000256" key="2">
    <source>
        <dbReference type="ARBA" id="ARBA00007025"/>
    </source>
</evidence>
<dbReference type="PROSITE" id="PS01359">
    <property type="entry name" value="ZF_PHD_1"/>
    <property type="match status" value="1"/>
</dbReference>
<dbReference type="FunFam" id="3.40.50.300:FF:000015">
    <property type="entry name" value="chromodomain-helicase-DNA-binding protein 9 isoform X1"/>
    <property type="match status" value="1"/>
</dbReference>
<dbReference type="SMART" id="SM01147">
    <property type="entry name" value="DUF1087"/>
    <property type="match status" value="1"/>
</dbReference>
<dbReference type="InterPro" id="IPR009462">
    <property type="entry name" value="CHD_II_SANT-like"/>
</dbReference>
<dbReference type="PROSITE" id="PS51194">
    <property type="entry name" value="HELICASE_CTER"/>
    <property type="match status" value="1"/>
</dbReference>
<dbReference type="Gene3D" id="3.30.40.10">
    <property type="entry name" value="Zinc/RING finger domain, C3HC4 (zinc finger)"/>
    <property type="match status" value="2"/>
</dbReference>
<dbReference type="Proteomes" id="UP000681722">
    <property type="component" value="Unassembled WGS sequence"/>
</dbReference>
<dbReference type="InterPro" id="IPR009463">
    <property type="entry name" value="DUF1087"/>
</dbReference>
<feature type="domain" description="PHD-type" evidence="20">
    <location>
        <begin position="398"/>
        <end position="445"/>
    </location>
</feature>
<dbReference type="InterPro" id="IPR001965">
    <property type="entry name" value="Znf_PHD"/>
</dbReference>
<dbReference type="Gene3D" id="3.40.50.10810">
    <property type="entry name" value="Tandem AAA-ATPase domain"/>
    <property type="match status" value="1"/>
</dbReference>
<keyword evidence="10" id="KW-0067">ATP-binding</keyword>
<dbReference type="Pfam" id="PF06465">
    <property type="entry name" value="DUF1087"/>
    <property type="match status" value="1"/>
</dbReference>
<dbReference type="GO" id="GO:0005634">
    <property type="term" value="C:nucleus"/>
    <property type="evidence" value="ECO:0007669"/>
    <property type="project" value="UniProtKB-SubCell"/>
</dbReference>
<dbReference type="CDD" id="cd18793">
    <property type="entry name" value="SF2_C_SNF"/>
    <property type="match status" value="1"/>
</dbReference>
<dbReference type="PROSITE" id="PS00690">
    <property type="entry name" value="DEAH_ATP_HELICASE"/>
    <property type="match status" value="1"/>
</dbReference>
<dbReference type="FunFam" id="3.40.50.10810:FF:000001">
    <property type="entry name" value="chromodomain-helicase-DNA-binding protein 3 isoform X1"/>
    <property type="match status" value="1"/>
</dbReference>
<comment type="similarity">
    <text evidence="2">Belongs to the SNF2/RAD54 helicase family.</text>
</comment>
<dbReference type="InterPro" id="IPR000330">
    <property type="entry name" value="SNF2_N"/>
</dbReference>
<dbReference type="PANTHER" id="PTHR45623">
    <property type="entry name" value="CHROMODOMAIN-HELICASE-DNA-BINDING PROTEIN 3-RELATED-RELATED"/>
    <property type="match status" value="1"/>
</dbReference>
<evidence type="ECO:0000256" key="16">
    <source>
        <dbReference type="PROSITE-ProRule" id="PRU00146"/>
    </source>
</evidence>
<dbReference type="GO" id="GO:0000785">
    <property type="term" value="C:chromatin"/>
    <property type="evidence" value="ECO:0007669"/>
    <property type="project" value="TreeGrafter"/>
</dbReference>
<proteinExistence type="inferred from homology"/>
<evidence type="ECO:0000313" key="24">
    <source>
        <dbReference type="EMBL" id="CAF3628188.1"/>
    </source>
</evidence>
<keyword evidence="14" id="KW-0539">Nucleus</keyword>
<comment type="subcellular location">
    <subcellularLocation>
        <location evidence="1">Nucleus</location>
    </subcellularLocation>
</comment>
<feature type="compositionally biased region" description="Low complexity" evidence="18">
    <location>
        <begin position="1314"/>
        <end position="1325"/>
    </location>
</feature>
<feature type="compositionally biased region" description="Low complexity" evidence="18">
    <location>
        <begin position="1599"/>
        <end position="1613"/>
    </location>
</feature>
<accession>A0A813VCE0</accession>
<dbReference type="GO" id="GO:0003682">
    <property type="term" value="F:chromatin binding"/>
    <property type="evidence" value="ECO:0007669"/>
    <property type="project" value="TreeGrafter"/>
</dbReference>
<keyword evidence="5" id="KW-0677">Repeat</keyword>
<feature type="region of interest" description="Disordered" evidence="18">
    <location>
        <begin position="98"/>
        <end position="175"/>
    </location>
</feature>
<dbReference type="SMART" id="SM01146">
    <property type="entry name" value="DUF1086"/>
    <property type="match status" value="1"/>
</dbReference>